<evidence type="ECO:0000313" key="6">
    <source>
        <dbReference type="Proteomes" id="UP000827721"/>
    </source>
</evidence>
<dbReference type="Proteomes" id="UP000827721">
    <property type="component" value="Unassembled WGS sequence"/>
</dbReference>
<accession>A0ABQ8HRJ8</accession>
<dbReference type="PANTHER" id="PTHR10366">
    <property type="entry name" value="NAD DEPENDENT EPIMERASE/DEHYDRATASE"/>
    <property type="match status" value="1"/>
</dbReference>
<keyword evidence="6" id="KW-1185">Reference proteome</keyword>
<evidence type="ECO:0000259" key="3">
    <source>
        <dbReference type="Pfam" id="PF01370"/>
    </source>
</evidence>
<name>A0ABQ8HRJ8_9ROSI</name>
<protein>
    <submittedName>
        <fullName evidence="5">Uncharacterized protein</fullName>
    </submittedName>
</protein>
<dbReference type="InterPro" id="IPR001509">
    <property type="entry name" value="Epimerase_deHydtase"/>
</dbReference>
<dbReference type="Gene3D" id="3.40.50.720">
    <property type="entry name" value="NAD(P)-binding Rossmann-like Domain"/>
    <property type="match status" value="5"/>
</dbReference>
<keyword evidence="2" id="KW-0560">Oxidoreductase</keyword>
<dbReference type="Pfam" id="PF16363">
    <property type="entry name" value="GDP_Man_Dehyd"/>
    <property type="match status" value="3"/>
</dbReference>
<feature type="domain" description="NAD(P)-binding" evidence="4">
    <location>
        <begin position="239"/>
        <end position="317"/>
    </location>
</feature>
<keyword evidence="1" id="KW-0521">NADP</keyword>
<dbReference type="SUPFAM" id="SSF51735">
    <property type="entry name" value="NAD(P)-binding Rossmann-fold domains"/>
    <property type="match status" value="3"/>
</dbReference>
<organism evidence="5 6">
    <name type="scientific">Xanthoceras sorbifolium</name>
    <dbReference type="NCBI Taxonomy" id="99658"/>
    <lineage>
        <taxon>Eukaryota</taxon>
        <taxon>Viridiplantae</taxon>
        <taxon>Streptophyta</taxon>
        <taxon>Embryophyta</taxon>
        <taxon>Tracheophyta</taxon>
        <taxon>Spermatophyta</taxon>
        <taxon>Magnoliopsida</taxon>
        <taxon>eudicotyledons</taxon>
        <taxon>Gunneridae</taxon>
        <taxon>Pentapetalae</taxon>
        <taxon>rosids</taxon>
        <taxon>malvids</taxon>
        <taxon>Sapindales</taxon>
        <taxon>Sapindaceae</taxon>
        <taxon>Xanthoceroideae</taxon>
        <taxon>Xanthoceras</taxon>
    </lineage>
</organism>
<sequence length="642" mass="72401">MAFEKERVGVTGAGGYLASWVVKLLLSRDYFVHGTVREPSDEKNAHLHKLEKASENLKLLKADLLDYDSVLSAIVGCTGVFHVASPVPFTTVPNPENWYCLSKTEAEIEALEYEKRNELDVVTVCPALILGPLLQSTVNASSLFFIKLLKEGYESLENKQQLLVDVRDVAEALLLAYEKPEAEGRYICSSYSIRTRDLVDKLKSIYPNCNYPRSFTEGGEEQMVSSEKLQRLERKCACVTGAGGYLASWVVKLLLSNDYFVHGIVREPRDEKNAHLYKLEKASENLKLFKAELLDYDSISSAIIGFVVILYLNATSHGDYGSRFRSFTDNGGEEPKMSSEKLQKLVGKNSERARNLVEREEYHRRTDPDEENPLNRDIGCSYWSKMAFEKERVGVTGAGGYLASWVVKLLLSRDYFVHGTVREPSDEKNAHLHKLEKASENLKLFKADLLDYDSVLSAIVGCTGVFHVASPVPFTTVPNPENWYCLSKTEAEIEALEYGKRNGLDVVTVCPTLILGPLLQSTVNASSLFFIKLLKEGYKSLENKQRLLVDVRDVAEALLLTYEKPEAEGRYICSSYSIRTRDLVDKLKSIYPDYNYPRSFTEGGEEQMASSEKLQRLGWRYRPLENTLIDSTECFLKAGMLN</sequence>
<dbReference type="Pfam" id="PF01370">
    <property type="entry name" value="Epimerase"/>
    <property type="match status" value="2"/>
</dbReference>
<feature type="domain" description="NAD(P)-binding" evidence="4">
    <location>
        <begin position="395"/>
        <end position="469"/>
    </location>
</feature>
<evidence type="ECO:0000259" key="4">
    <source>
        <dbReference type="Pfam" id="PF16363"/>
    </source>
</evidence>
<evidence type="ECO:0000313" key="5">
    <source>
        <dbReference type="EMBL" id="KAH7566972.1"/>
    </source>
</evidence>
<comment type="caution">
    <text evidence="5">The sequence shown here is derived from an EMBL/GenBank/DDBJ whole genome shotgun (WGS) entry which is preliminary data.</text>
</comment>
<dbReference type="InterPro" id="IPR050425">
    <property type="entry name" value="NAD(P)_dehydrat-like"/>
</dbReference>
<gene>
    <name evidence="5" type="ORF">JRO89_XS07G0002200</name>
</gene>
<dbReference type="InterPro" id="IPR036291">
    <property type="entry name" value="NAD(P)-bd_dom_sf"/>
</dbReference>
<evidence type="ECO:0000256" key="2">
    <source>
        <dbReference type="ARBA" id="ARBA00023002"/>
    </source>
</evidence>
<dbReference type="PANTHER" id="PTHR10366:SF776">
    <property type="entry name" value="NAD(P)-BINDING ROSSMANN-FOLD SUPERFAMILY PROTEIN"/>
    <property type="match status" value="1"/>
</dbReference>
<feature type="domain" description="NAD-dependent epimerase/dehydratase" evidence="3">
    <location>
        <begin position="93"/>
        <end position="183"/>
    </location>
</feature>
<reference evidence="5 6" key="1">
    <citation type="submission" date="2021-02" db="EMBL/GenBank/DDBJ databases">
        <title>Plant Genome Project.</title>
        <authorList>
            <person name="Zhang R.-G."/>
        </authorList>
    </citation>
    <scope>NUCLEOTIDE SEQUENCE [LARGE SCALE GENOMIC DNA]</scope>
    <source>
        <tissue evidence="5">Leaves</tissue>
    </source>
</reference>
<dbReference type="EMBL" id="JAFEMO010000007">
    <property type="protein sequence ID" value="KAH7566972.1"/>
    <property type="molecule type" value="Genomic_DNA"/>
</dbReference>
<feature type="domain" description="NAD-dependent epimerase/dehydratase" evidence="3">
    <location>
        <begin position="478"/>
        <end position="568"/>
    </location>
</feature>
<feature type="domain" description="NAD(P)-binding" evidence="4">
    <location>
        <begin position="10"/>
        <end position="84"/>
    </location>
</feature>
<proteinExistence type="predicted"/>
<evidence type="ECO:0000256" key="1">
    <source>
        <dbReference type="ARBA" id="ARBA00022857"/>
    </source>
</evidence>
<dbReference type="InterPro" id="IPR016040">
    <property type="entry name" value="NAD(P)-bd_dom"/>
</dbReference>